<dbReference type="SMART" id="SM00220">
    <property type="entry name" value="S_TKc"/>
    <property type="match status" value="1"/>
</dbReference>
<dbReference type="GO" id="GO:0016605">
    <property type="term" value="C:PML body"/>
    <property type="evidence" value="ECO:0007669"/>
    <property type="project" value="TreeGrafter"/>
</dbReference>
<evidence type="ECO:0000256" key="3">
    <source>
        <dbReference type="ARBA" id="ARBA00022741"/>
    </source>
</evidence>
<evidence type="ECO:0000259" key="6">
    <source>
        <dbReference type="PROSITE" id="PS50011"/>
    </source>
</evidence>
<dbReference type="InterPro" id="IPR008271">
    <property type="entry name" value="Ser/Thr_kinase_AS"/>
</dbReference>
<dbReference type="GO" id="GO:0005524">
    <property type="term" value="F:ATP binding"/>
    <property type="evidence" value="ECO:0007669"/>
    <property type="project" value="UniProtKB-KW"/>
</dbReference>
<keyword evidence="7" id="KW-0371">Homeobox</keyword>
<dbReference type="GO" id="GO:0003713">
    <property type="term" value="F:transcription coactivator activity"/>
    <property type="evidence" value="ECO:0007669"/>
    <property type="project" value="TreeGrafter"/>
</dbReference>
<dbReference type="Proteomes" id="UP000438429">
    <property type="component" value="Unassembled WGS sequence"/>
</dbReference>
<keyword evidence="7" id="KW-0238">DNA-binding</keyword>
<dbReference type="PANTHER" id="PTHR24058:SF53">
    <property type="entry name" value="HOMEODOMAIN-INTERACTING PROTEIN KINASE 2"/>
    <property type="match status" value="1"/>
</dbReference>
<keyword evidence="9" id="KW-1185">Reference proteome</keyword>
<evidence type="ECO:0000313" key="10">
    <source>
        <dbReference type="Proteomes" id="UP000438429"/>
    </source>
</evidence>
<keyword evidence="5" id="KW-0067">ATP-binding</keyword>
<protein>
    <submittedName>
        <fullName evidence="7">Putative homeodomain-interacting protein kinase 2-like</fullName>
    </submittedName>
</protein>
<dbReference type="InterPro" id="IPR011009">
    <property type="entry name" value="Kinase-like_dom_sf"/>
</dbReference>
<keyword evidence="1" id="KW-0723">Serine/threonine-protein kinase</keyword>
<reference evidence="8 10" key="2">
    <citation type="submission" date="2019-06" db="EMBL/GenBank/DDBJ databases">
        <title>Draft genomes of female and male turbot (Scophthalmus maximus).</title>
        <authorList>
            <person name="Xu H."/>
            <person name="Xu X.-W."/>
            <person name="Shao C."/>
            <person name="Chen S."/>
        </authorList>
    </citation>
    <scope>NUCLEOTIDE SEQUENCE [LARGE SCALE GENOMIC DNA]</scope>
    <source>
        <strain evidence="8">Ysfricsl-2016a</strain>
        <tissue evidence="8">Blood</tissue>
    </source>
</reference>
<evidence type="ECO:0000256" key="4">
    <source>
        <dbReference type="ARBA" id="ARBA00022777"/>
    </source>
</evidence>
<dbReference type="AlphaFoldDB" id="A0A2U9CJM6"/>
<evidence type="ECO:0000313" key="8">
    <source>
        <dbReference type="EMBL" id="KAF0044537.1"/>
    </source>
</evidence>
<keyword evidence="3" id="KW-0547">Nucleotide-binding</keyword>
<dbReference type="STRING" id="52904.ENSSMAP00000013144"/>
<dbReference type="PANTHER" id="PTHR24058">
    <property type="entry name" value="DUAL SPECIFICITY PROTEIN KINASE"/>
    <property type="match status" value="1"/>
</dbReference>
<dbReference type="GO" id="GO:0042771">
    <property type="term" value="P:intrinsic apoptotic signaling pathway in response to DNA damage by p53 class mediator"/>
    <property type="evidence" value="ECO:0007669"/>
    <property type="project" value="TreeGrafter"/>
</dbReference>
<dbReference type="PROSITE" id="PS00108">
    <property type="entry name" value="PROTEIN_KINASE_ST"/>
    <property type="match status" value="1"/>
</dbReference>
<gene>
    <name evidence="8" type="ORF">F2P81_003695</name>
    <name evidence="7" type="ORF">SMAX5B_003429</name>
</gene>
<evidence type="ECO:0000256" key="2">
    <source>
        <dbReference type="ARBA" id="ARBA00022679"/>
    </source>
</evidence>
<dbReference type="SUPFAM" id="SSF56112">
    <property type="entry name" value="Protein kinase-like (PK-like)"/>
    <property type="match status" value="1"/>
</dbReference>
<dbReference type="GO" id="GO:0004674">
    <property type="term" value="F:protein serine/threonine kinase activity"/>
    <property type="evidence" value="ECO:0007669"/>
    <property type="project" value="UniProtKB-KW"/>
</dbReference>
<dbReference type="EMBL" id="CP026259">
    <property type="protein sequence ID" value="AWP16708.1"/>
    <property type="molecule type" value="Genomic_DNA"/>
</dbReference>
<evidence type="ECO:0000313" key="7">
    <source>
        <dbReference type="EMBL" id="AWP16708.1"/>
    </source>
</evidence>
<dbReference type="GO" id="GO:0046332">
    <property type="term" value="F:SMAD binding"/>
    <property type="evidence" value="ECO:0007669"/>
    <property type="project" value="TreeGrafter"/>
</dbReference>
<dbReference type="GO" id="GO:0004713">
    <property type="term" value="F:protein tyrosine kinase activity"/>
    <property type="evidence" value="ECO:0007669"/>
    <property type="project" value="TreeGrafter"/>
</dbReference>
<dbReference type="Gene3D" id="3.30.200.20">
    <property type="entry name" value="Phosphorylase Kinase, domain 1"/>
    <property type="match status" value="1"/>
</dbReference>
<dbReference type="EMBL" id="VEVO01000003">
    <property type="protein sequence ID" value="KAF0044537.1"/>
    <property type="molecule type" value="Genomic_DNA"/>
</dbReference>
<dbReference type="InterPro" id="IPR000719">
    <property type="entry name" value="Prot_kinase_dom"/>
</dbReference>
<dbReference type="Pfam" id="PF00069">
    <property type="entry name" value="Pkinase"/>
    <property type="match status" value="1"/>
</dbReference>
<dbReference type="GO" id="GO:0007224">
    <property type="term" value="P:smoothened signaling pathway"/>
    <property type="evidence" value="ECO:0007669"/>
    <property type="project" value="TreeGrafter"/>
</dbReference>
<dbReference type="Proteomes" id="UP000246464">
    <property type="component" value="Chromosome 17"/>
</dbReference>
<dbReference type="GO" id="GO:0005737">
    <property type="term" value="C:cytoplasm"/>
    <property type="evidence" value="ECO:0007669"/>
    <property type="project" value="TreeGrafter"/>
</dbReference>
<dbReference type="InterPro" id="IPR050494">
    <property type="entry name" value="Ser_Thr_dual-spec_kinase"/>
</dbReference>
<keyword evidence="2" id="KW-0808">Transferase</keyword>
<dbReference type="Gene3D" id="1.10.510.10">
    <property type="entry name" value="Transferase(Phosphotransferase) domain 1"/>
    <property type="match status" value="1"/>
</dbReference>
<dbReference type="GO" id="GO:0003714">
    <property type="term" value="F:transcription corepressor activity"/>
    <property type="evidence" value="ECO:0007669"/>
    <property type="project" value="TreeGrafter"/>
</dbReference>
<dbReference type="GO" id="GO:0045944">
    <property type="term" value="P:positive regulation of transcription by RNA polymerase II"/>
    <property type="evidence" value="ECO:0007669"/>
    <property type="project" value="TreeGrafter"/>
</dbReference>
<evidence type="ECO:0000256" key="1">
    <source>
        <dbReference type="ARBA" id="ARBA00022527"/>
    </source>
</evidence>
<organism evidence="7 9">
    <name type="scientific">Scophthalmus maximus</name>
    <name type="common">Turbot</name>
    <name type="synonym">Psetta maxima</name>
    <dbReference type="NCBI Taxonomy" id="52904"/>
    <lineage>
        <taxon>Eukaryota</taxon>
        <taxon>Metazoa</taxon>
        <taxon>Chordata</taxon>
        <taxon>Craniata</taxon>
        <taxon>Vertebrata</taxon>
        <taxon>Euteleostomi</taxon>
        <taxon>Actinopterygii</taxon>
        <taxon>Neopterygii</taxon>
        <taxon>Teleostei</taxon>
        <taxon>Neoteleostei</taxon>
        <taxon>Acanthomorphata</taxon>
        <taxon>Carangaria</taxon>
        <taxon>Pleuronectiformes</taxon>
        <taxon>Pleuronectoidei</taxon>
        <taxon>Scophthalmidae</taxon>
        <taxon>Scophthalmus</taxon>
    </lineage>
</organism>
<sequence length="458" mass="52767">MFQVKRHETLYSRTSRYLVMGLHDEGCFGKVAKCFDLDMAMMVAIKFQREKENGLFQQELAMLEAVRVLDSDKKNIVRFIEHFRFQDLHCLVFEMLDRSLFHQMVQRECMPLSLSEIRPLTHQLLVTLEALKSIGIIHTDIKLDNIMLVNHKDQPFKIKLIDFGLALPVSQVKVGMYMQNLKYRAPEVTLGLPLSEAVDMWGVGCIMTSLYFGTSLFPWDCAYNWIKTMVRLLGQPEDHLLAAGIYSYKYFIFDQDTGWRLRTPKEYEQATGARPNVSEKYGRDLENAIKNFPEKENKLEHKDRMAFLDLLKCCLHFDAKRRISPSEALKQSYLTMVHMVDELETSSYANTALELMTVSPLDNLDELLVDTVPNDDRAIKESDCIYDYPNISNSDIPINDNSLDPLVKSNSHDGVEDTSLPITSMNADDAKTCPDPGFQRIRKLFRRVMERGVSIFKG</sequence>
<dbReference type="PROSITE" id="PS50011">
    <property type="entry name" value="PROTEIN_KINASE_DOM"/>
    <property type="match status" value="1"/>
</dbReference>
<proteinExistence type="predicted"/>
<name>A0A2U9CJM6_SCOMX</name>
<evidence type="ECO:0000256" key="5">
    <source>
        <dbReference type="ARBA" id="ARBA00022840"/>
    </source>
</evidence>
<feature type="domain" description="Protein kinase" evidence="6">
    <location>
        <begin position="17"/>
        <end position="334"/>
    </location>
</feature>
<accession>A0A2U9CJM6</accession>
<keyword evidence="4 7" id="KW-0418">Kinase</keyword>
<dbReference type="GO" id="GO:0003677">
    <property type="term" value="F:DNA binding"/>
    <property type="evidence" value="ECO:0007669"/>
    <property type="project" value="UniProtKB-KW"/>
</dbReference>
<evidence type="ECO:0000313" key="9">
    <source>
        <dbReference type="Proteomes" id="UP000246464"/>
    </source>
</evidence>
<reference evidence="7 9" key="1">
    <citation type="submission" date="2017-12" db="EMBL/GenBank/DDBJ databases">
        <title>Integrating genomic resources of turbot (Scophthalmus maximus) in depth evaluation of genetic and physical mapping variation across individuals.</title>
        <authorList>
            <person name="Martinez P."/>
        </authorList>
    </citation>
    <scope>NUCLEOTIDE SEQUENCE [LARGE SCALE GENOMIC DNA]</scope>
</reference>